<dbReference type="AlphaFoldDB" id="A0A1F6GAT7"/>
<accession>A0A1F6GAT7</accession>
<name>A0A1F6GAT7_9PROT</name>
<organism evidence="1 2">
    <name type="scientific">Candidatus Lambdaproteobacteria bacterium RIFOXYD2_FULL_50_16</name>
    <dbReference type="NCBI Taxonomy" id="1817772"/>
    <lineage>
        <taxon>Bacteria</taxon>
        <taxon>Pseudomonadati</taxon>
        <taxon>Pseudomonadota</taxon>
        <taxon>Candidatus Lambdaproteobacteria</taxon>
    </lineage>
</organism>
<protein>
    <submittedName>
        <fullName evidence="1">Uncharacterized protein</fullName>
    </submittedName>
</protein>
<dbReference type="EMBL" id="MFNE01000026">
    <property type="protein sequence ID" value="OGG95216.1"/>
    <property type="molecule type" value="Genomic_DNA"/>
</dbReference>
<dbReference type="Proteomes" id="UP000178449">
    <property type="component" value="Unassembled WGS sequence"/>
</dbReference>
<evidence type="ECO:0000313" key="2">
    <source>
        <dbReference type="Proteomes" id="UP000178449"/>
    </source>
</evidence>
<dbReference type="STRING" id="1817772.A2527_08570"/>
<sequence>MLGAWIKSLFNAKSVKNPPQRVLEKQTHPEGLEPVTLAQLDLDHIELETASEFLRSLTLEGLKELRFGNLRRTPLAQHRSFKAGRLSYTDKGLTIVMKKNSKNFDITFSDLWTKLRALGVKDAKKMLIDNAILWSWRWEFDEVVCKVSYWNSLGVTKDEGVKFTCQCKPS</sequence>
<comment type="caution">
    <text evidence="1">The sequence shown here is derived from an EMBL/GenBank/DDBJ whole genome shotgun (WGS) entry which is preliminary data.</text>
</comment>
<gene>
    <name evidence="1" type="ORF">A2527_08570</name>
</gene>
<evidence type="ECO:0000313" key="1">
    <source>
        <dbReference type="EMBL" id="OGG95216.1"/>
    </source>
</evidence>
<reference evidence="1 2" key="1">
    <citation type="journal article" date="2016" name="Nat. Commun.">
        <title>Thousands of microbial genomes shed light on interconnected biogeochemical processes in an aquifer system.</title>
        <authorList>
            <person name="Anantharaman K."/>
            <person name="Brown C.T."/>
            <person name="Hug L.A."/>
            <person name="Sharon I."/>
            <person name="Castelle C.J."/>
            <person name="Probst A.J."/>
            <person name="Thomas B.C."/>
            <person name="Singh A."/>
            <person name="Wilkins M.J."/>
            <person name="Karaoz U."/>
            <person name="Brodie E.L."/>
            <person name="Williams K.H."/>
            <person name="Hubbard S.S."/>
            <person name="Banfield J.F."/>
        </authorList>
    </citation>
    <scope>NUCLEOTIDE SEQUENCE [LARGE SCALE GENOMIC DNA]</scope>
</reference>
<proteinExistence type="predicted"/>